<protein>
    <submittedName>
        <fullName evidence="1">Uncharacterized protein</fullName>
    </submittedName>
</protein>
<evidence type="ECO:0000313" key="1">
    <source>
        <dbReference type="EMBL" id="SVE63945.1"/>
    </source>
</evidence>
<reference evidence="1" key="1">
    <citation type="submission" date="2018-05" db="EMBL/GenBank/DDBJ databases">
        <authorList>
            <person name="Lanie J.A."/>
            <person name="Ng W.-L."/>
            <person name="Kazmierczak K.M."/>
            <person name="Andrzejewski T.M."/>
            <person name="Davidsen T.M."/>
            <person name="Wayne K.J."/>
            <person name="Tettelin H."/>
            <person name="Glass J.I."/>
            <person name="Rusch D."/>
            <person name="Podicherti R."/>
            <person name="Tsui H.-C.T."/>
            <person name="Winkler M.E."/>
        </authorList>
    </citation>
    <scope>NUCLEOTIDE SEQUENCE</scope>
</reference>
<dbReference type="EMBL" id="UINC01231421">
    <property type="protein sequence ID" value="SVE63945.1"/>
    <property type="molecule type" value="Genomic_DNA"/>
</dbReference>
<proteinExistence type="predicted"/>
<dbReference type="AlphaFoldDB" id="A0A383F6E5"/>
<name>A0A383F6E5_9ZZZZ</name>
<gene>
    <name evidence="1" type="ORF">METZ01_LOCUS516799</name>
</gene>
<organism evidence="1">
    <name type="scientific">marine metagenome</name>
    <dbReference type="NCBI Taxonomy" id="408172"/>
    <lineage>
        <taxon>unclassified sequences</taxon>
        <taxon>metagenomes</taxon>
        <taxon>ecological metagenomes</taxon>
    </lineage>
</organism>
<accession>A0A383F6E5</accession>
<sequence length="91" mass="10331">MIINGLIIFDRVGLFAGFAAIFVFWGGSVFPNPSWAQTVPSSAEPQRLDKRFQEPQIPRSVMEPEAPEKKEYLPAEGLKKIRFVLKKINIK</sequence>
<feature type="non-terminal residue" evidence="1">
    <location>
        <position position="91"/>
    </location>
</feature>